<reference evidence="2 3" key="1">
    <citation type="journal article" date="2023" name="Sci. Data">
        <title>Genome assembly of the Korean intertidal mud-creeper Batillaria attramentaria.</title>
        <authorList>
            <person name="Patra A.K."/>
            <person name="Ho P.T."/>
            <person name="Jun S."/>
            <person name="Lee S.J."/>
            <person name="Kim Y."/>
            <person name="Won Y.J."/>
        </authorList>
    </citation>
    <scope>NUCLEOTIDE SEQUENCE [LARGE SCALE GENOMIC DNA]</scope>
    <source>
        <strain evidence="2">Wonlab-2016</strain>
    </source>
</reference>
<accession>A0ABD0J0L6</accession>
<sequence>MVSGEICGGDRTPLVIVDGHLTAQRYIDQIIRPAVLPYLQQQPHGDLYQQDNARPHTAHVVQQVFAANNVSVLPWPARSPDMSPREHLWDIMDRRIRQRPHTDTPSNGHDLVRALQEEWQRIPRDLIRRLTFSMRRRLLACMEATHVTDGTLRRSLSGIVCSSYSVNILTFRFLYPTRL</sequence>
<dbReference type="InterPro" id="IPR036397">
    <property type="entry name" value="RNaseH_sf"/>
</dbReference>
<feature type="domain" description="Tc1-like transposase DDE" evidence="1">
    <location>
        <begin position="7"/>
        <end position="103"/>
    </location>
</feature>
<gene>
    <name evidence="2" type="ORF">BaRGS_00040579</name>
</gene>
<name>A0ABD0J0L6_9CAEN</name>
<organism evidence="2 3">
    <name type="scientific">Batillaria attramentaria</name>
    <dbReference type="NCBI Taxonomy" id="370345"/>
    <lineage>
        <taxon>Eukaryota</taxon>
        <taxon>Metazoa</taxon>
        <taxon>Spiralia</taxon>
        <taxon>Lophotrochozoa</taxon>
        <taxon>Mollusca</taxon>
        <taxon>Gastropoda</taxon>
        <taxon>Caenogastropoda</taxon>
        <taxon>Sorbeoconcha</taxon>
        <taxon>Cerithioidea</taxon>
        <taxon>Batillariidae</taxon>
        <taxon>Batillaria</taxon>
    </lineage>
</organism>
<dbReference type="AlphaFoldDB" id="A0ABD0J0L6"/>
<dbReference type="EMBL" id="JACVVK020000853">
    <property type="protein sequence ID" value="KAK7441397.1"/>
    <property type="molecule type" value="Genomic_DNA"/>
</dbReference>
<dbReference type="Gene3D" id="3.30.420.10">
    <property type="entry name" value="Ribonuclease H-like superfamily/Ribonuclease H"/>
    <property type="match status" value="1"/>
</dbReference>
<dbReference type="InterPro" id="IPR038717">
    <property type="entry name" value="Tc1-like_DDE_dom"/>
</dbReference>
<proteinExistence type="predicted"/>
<evidence type="ECO:0000259" key="1">
    <source>
        <dbReference type="Pfam" id="PF13358"/>
    </source>
</evidence>
<keyword evidence="3" id="KW-1185">Reference proteome</keyword>
<protein>
    <recommendedName>
        <fullName evidence="1">Tc1-like transposase DDE domain-containing protein</fullName>
    </recommendedName>
</protein>
<evidence type="ECO:0000313" key="3">
    <source>
        <dbReference type="Proteomes" id="UP001519460"/>
    </source>
</evidence>
<dbReference type="Pfam" id="PF13358">
    <property type="entry name" value="DDE_3"/>
    <property type="match status" value="1"/>
</dbReference>
<evidence type="ECO:0000313" key="2">
    <source>
        <dbReference type="EMBL" id="KAK7441397.1"/>
    </source>
</evidence>
<comment type="caution">
    <text evidence="2">The sequence shown here is derived from an EMBL/GenBank/DDBJ whole genome shotgun (WGS) entry which is preliminary data.</text>
</comment>
<dbReference type="Proteomes" id="UP001519460">
    <property type="component" value="Unassembled WGS sequence"/>
</dbReference>